<dbReference type="STRING" id="653667.S9VX31"/>
<dbReference type="HOGENOM" id="CLU_513042_0_0_1"/>
<dbReference type="GeneID" id="25034985"/>
<sequence>MSNGPKNYNAQLTAAAASTALHRPTTYNNDENYKNVNSFLGNRTSTFSSSTYSPQYDYLRSKAMNVTYNPRTSGATNLRSQNSVYLPSSPVASNYTPSSTGKRYTLTSASAKYLTKSERQRNPTSYAHDFTPSFPSPIERQRAPSISSNVSETPSLRTYEEPRSQIKTRQYAQEGPHQPSNVVQTTQGNATSTKRIPLSNRNSYFGPPISTINSGKVGASSVPSSPVDIKTSYSSASPLQRSTTLGRPSPAITQKSALKKHSPALSVDGQLPESIPKKHVSIYEDKEDERMNNSSSESLYEDVSEDFEAAPIEMNTTPAFYVPSTKRISVIPSNGTRSPSRSVKSDSMQFTSLEDAARKRVEEMLKQMDDTKVHGMSPTSNNSRPLETIPDDNKSFVSESSFDRDENRGRAHNLFAKLKPKRSSSKASRDLPYGHFGASYNSLEGNGGGRYAMRGSYLGNQQREPIYSLRQPSQYDNNRQGRSYTFSDAAPMAVDNTTYDNRFANDSDSMLDGEPVQKPKKKGNKLKALKKLFKIRF</sequence>
<reference evidence="2 3" key="1">
    <citation type="journal article" date="2011" name="Science">
        <title>Comparative functional genomics of the fission yeasts.</title>
        <authorList>
            <person name="Rhind N."/>
            <person name="Chen Z."/>
            <person name="Yassour M."/>
            <person name="Thompson D.A."/>
            <person name="Haas B.J."/>
            <person name="Habib N."/>
            <person name="Wapinski I."/>
            <person name="Roy S."/>
            <person name="Lin M.F."/>
            <person name="Heiman D.I."/>
            <person name="Young S.K."/>
            <person name="Furuya K."/>
            <person name="Guo Y."/>
            <person name="Pidoux A."/>
            <person name="Chen H.M."/>
            <person name="Robbertse B."/>
            <person name="Goldberg J.M."/>
            <person name="Aoki K."/>
            <person name="Bayne E.H."/>
            <person name="Berlin A.M."/>
            <person name="Desjardins C.A."/>
            <person name="Dobbs E."/>
            <person name="Dukaj L."/>
            <person name="Fan L."/>
            <person name="FitzGerald M.G."/>
            <person name="French C."/>
            <person name="Gujja S."/>
            <person name="Hansen K."/>
            <person name="Keifenheim D."/>
            <person name="Levin J.Z."/>
            <person name="Mosher R.A."/>
            <person name="Mueller C.A."/>
            <person name="Pfiffner J."/>
            <person name="Priest M."/>
            <person name="Russ C."/>
            <person name="Smialowska A."/>
            <person name="Swoboda P."/>
            <person name="Sykes S.M."/>
            <person name="Vaughn M."/>
            <person name="Vengrova S."/>
            <person name="Yoder R."/>
            <person name="Zeng Q."/>
            <person name="Allshire R."/>
            <person name="Baulcombe D."/>
            <person name="Birren B.W."/>
            <person name="Brown W."/>
            <person name="Ekwall K."/>
            <person name="Kellis M."/>
            <person name="Leatherwood J."/>
            <person name="Levin H."/>
            <person name="Margalit H."/>
            <person name="Martienssen R."/>
            <person name="Nieduszynski C.A."/>
            <person name="Spatafora J.W."/>
            <person name="Friedman N."/>
            <person name="Dalgaard J.Z."/>
            <person name="Baumann P."/>
            <person name="Niki H."/>
            <person name="Regev A."/>
            <person name="Nusbaum C."/>
        </authorList>
    </citation>
    <scope>NUCLEOTIDE SEQUENCE [LARGE SCALE GENOMIC DNA]</scope>
    <source>
        <strain evidence="3">OY26 / ATCC MYA-4695 / CBS 11777 / NBRC 106824 / NRRL Y48691</strain>
    </source>
</reference>
<evidence type="ECO:0000256" key="1">
    <source>
        <dbReference type="SAM" id="MobiDB-lite"/>
    </source>
</evidence>
<name>S9VX31_SCHCR</name>
<accession>S9VX31</accession>
<proteinExistence type="predicted"/>
<dbReference type="RefSeq" id="XP_013024282.1">
    <property type="nucleotide sequence ID" value="XM_013168828.1"/>
</dbReference>
<evidence type="ECO:0000313" key="2">
    <source>
        <dbReference type="EMBL" id="EPY50809.1"/>
    </source>
</evidence>
<dbReference type="GO" id="GO:0051285">
    <property type="term" value="C:cell cortex of cell tip"/>
    <property type="evidence" value="ECO:0007669"/>
    <property type="project" value="EnsemblFungi"/>
</dbReference>
<dbReference type="Proteomes" id="UP000015464">
    <property type="component" value="Unassembled WGS sequence"/>
</dbReference>
<dbReference type="GO" id="GO:0036286">
    <property type="term" value="C:eisosome filament"/>
    <property type="evidence" value="ECO:0007669"/>
    <property type="project" value="EnsemblFungi"/>
</dbReference>
<dbReference type="AlphaFoldDB" id="S9VX31"/>
<protein>
    <submittedName>
        <fullName evidence="2">Uncharacterized protein</fullName>
    </submittedName>
</protein>
<organism evidence="2 3">
    <name type="scientific">Schizosaccharomyces cryophilus (strain OY26 / ATCC MYA-4695 / CBS 11777 / NBRC 106824 / NRRL Y48691)</name>
    <name type="common">Fission yeast</name>
    <dbReference type="NCBI Taxonomy" id="653667"/>
    <lineage>
        <taxon>Eukaryota</taxon>
        <taxon>Fungi</taxon>
        <taxon>Dikarya</taxon>
        <taxon>Ascomycota</taxon>
        <taxon>Taphrinomycotina</taxon>
        <taxon>Schizosaccharomycetes</taxon>
        <taxon>Schizosaccharomycetales</taxon>
        <taxon>Schizosaccharomycetaceae</taxon>
        <taxon>Schizosaccharomyces</taxon>
    </lineage>
</organism>
<feature type="region of interest" description="Disordered" evidence="1">
    <location>
        <begin position="70"/>
        <end position="271"/>
    </location>
</feature>
<keyword evidence="3" id="KW-1185">Reference proteome</keyword>
<feature type="compositionally biased region" description="Polar residues" evidence="1">
    <location>
        <begin position="178"/>
        <end position="203"/>
    </location>
</feature>
<gene>
    <name evidence="2" type="ORF">SPOG_00653</name>
</gene>
<feature type="compositionally biased region" description="Polar residues" evidence="1">
    <location>
        <begin position="144"/>
        <end position="156"/>
    </location>
</feature>
<dbReference type="OrthoDB" id="5392096at2759"/>
<dbReference type="OMA" id="NSESTQY"/>
<dbReference type="eggNOG" id="KOG1181">
    <property type="taxonomic scope" value="Eukaryota"/>
</dbReference>
<feature type="region of interest" description="Disordered" evidence="1">
    <location>
        <begin position="368"/>
        <end position="412"/>
    </location>
</feature>
<feature type="compositionally biased region" description="Polar residues" evidence="1">
    <location>
        <begin position="70"/>
        <end position="110"/>
    </location>
</feature>
<evidence type="ECO:0000313" key="3">
    <source>
        <dbReference type="Proteomes" id="UP000015464"/>
    </source>
</evidence>
<dbReference type="EMBL" id="KE546992">
    <property type="protein sequence ID" value="EPY50809.1"/>
    <property type="molecule type" value="Genomic_DNA"/>
</dbReference>
<feature type="region of interest" description="Disordered" evidence="1">
    <location>
        <begin position="331"/>
        <end position="352"/>
    </location>
</feature>
<feature type="compositionally biased region" description="Polar residues" evidence="1">
    <location>
        <begin position="231"/>
        <end position="256"/>
    </location>
</feature>